<dbReference type="STRING" id="1071381.G8BR85"/>
<dbReference type="InterPro" id="IPR001680">
    <property type="entry name" value="WD40_rpt"/>
</dbReference>
<evidence type="ECO:0000256" key="2">
    <source>
        <dbReference type="ARBA" id="ARBA00022554"/>
    </source>
</evidence>
<dbReference type="Pfam" id="PF00400">
    <property type="entry name" value="WD40"/>
    <property type="match status" value="2"/>
</dbReference>
<reference evidence="8 9" key="1">
    <citation type="journal article" date="2011" name="Proc. Natl. Acad. Sci. U.S.A.">
        <title>Evolutionary erosion of yeast sex chromosomes by mating-type switching accidents.</title>
        <authorList>
            <person name="Gordon J.L."/>
            <person name="Armisen D."/>
            <person name="Proux-Wera E."/>
            <person name="Oheigeartaigh S.S."/>
            <person name="Byrne K.P."/>
            <person name="Wolfe K.H."/>
        </authorList>
    </citation>
    <scope>NUCLEOTIDE SEQUENCE [LARGE SCALE GENOMIC DNA]</scope>
    <source>
        <strain evidence="9">ATCC 24235 / CBS 4417 / NBRC 1672 / NRRL Y-8282 / UCD 70-5</strain>
    </source>
</reference>
<keyword evidence="9" id="KW-1185">Reference proteome</keyword>
<evidence type="ECO:0000256" key="1">
    <source>
        <dbReference type="ARBA" id="ARBA00004116"/>
    </source>
</evidence>
<dbReference type="InterPro" id="IPR049567">
    <property type="entry name" value="WDR59-like"/>
</dbReference>
<evidence type="ECO:0000256" key="3">
    <source>
        <dbReference type="ARBA" id="ARBA00022574"/>
    </source>
</evidence>
<dbReference type="Pfam" id="PF17120">
    <property type="entry name" value="zf-RING_16"/>
    <property type="match status" value="1"/>
</dbReference>
<dbReference type="GO" id="GO:0034198">
    <property type="term" value="P:cellular response to amino acid starvation"/>
    <property type="evidence" value="ECO:0007669"/>
    <property type="project" value="TreeGrafter"/>
</dbReference>
<dbReference type="SMART" id="SM00591">
    <property type="entry name" value="RWD"/>
    <property type="match status" value="1"/>
</dbReference>
<dbReference type="InterPro" id="IPR019775">
    <property type="entry name" value="WD40_repeat_CS"/>
</dbReference>
<comment type="similarity">
    <text evidence="5">Belongs to the WD repeat WDR59 family.</text>
</comment>
<dbReference type="InterPro" id="IPR016135">
    <property type="entry name" value="UBQ-conjugating_enzyme/RWD"/>
</dbReference>
<dbReference type="HOGENOM" id="CLU_001497_0_0_1"/>
<dbReference type="Pfam" id="PF05773">
    <property type="entry name" value="RWD"/>
    <property type="match status" value="1"/>
</dbReference>
<dbReference type="SMART" id="SM00320">
    <property type="entry name" value="WD40"/>
    <property type="match status" value="5"/>
</dbReference>
<dbReference type="InterPro" id="IPR006575">
    <property type="entry name" value="RWD_dom"/>
</dbReference>
<evidence type="ECO:0000256" key="4">
    <source>
        <dbReference type="ARBA" id="ARBA00022737"/>
    </source>
</evidence>
<evidence type="ECO:0000256" key="5">
    <source>
        <dbReference type="ARBA" id="ARBA00038452"/>
    </source>
</evidence>
<dbReference type="Gene3D" id="3.10.110.10">
    <property type="entry name" value="Ubiquitin Conjugating Enzyme"/>
    <property type="match status" value="1"/>
</dbReference>
<feature type="domain" description="RWD" evidence="7">
    <location>
        <begin position="430"/>
        <end position="541"/>
    </location>
</feature>
<gene>
    <name evidence="8" type="primary">TPHA0C01050</name>
    <name evidence="8" type="ordered locus">TPHA_0C01050</name>
</gene>
<keyword evidence="3 6" id="KW-0853">WD repeat</keyword>
<dbReference type="PANTHER" id="PTHR46170">
    <property type="entry name" value="GATOR COMPLEX PROTEIN WDR59"/>
    <property type="match status" value="1"/>
</dbReference>
<dbReference type="GO" id="GO:0035591">
    <property type="term" value="F:signaling adaptor activity"/>
    <property type="evidence" value="ECO:0007669"/>
    <property type="project" value="TreeGrafter"/>
</dbReference>
<dbReference type="PROSITE" id="PS50908">
    <property type="entry name" value="RWD"/>
    <property type="match status" value="1"/>
</dbReference>
<organism evidence="8 9">
    <name type="scientific">Tetrapisispora phaffii (strain ATCC 24235 / CBS 4417 / NBRC 1672 / NRRL Y-8282 / UCD 70-5)</name>
    <name type="common">Yeast</name>
    <name type="synonym">Fabospora phaffii</name>
    <dbReference type="NCBI Taxonomy" id="1071381"/>
    <lineage>
        <taxon>Eukaryota</taxon>
        <taxon>Fungi</taxon>
        <taxon>Dikarya</taxon>
        <taxon>Ascomycota</taxon>
        <taxon>Saccharomycotina</taxon>
        <taxon>Saccharomycetes</taxon>
        <taxon>Saccharomycetales</taxon>
        <taxon>Saccharomycetaceae</taxon>
        <taxon>Tetrapisispora</taxon>
    </lineage>
</organism>
<feature type="repeat" description="WD" evidence="6">
    <location>
        <begin position="197"/>
        <end position="230"/>
    </location>
</feature>
<dbReference type="PROSITE" id="PS50294">
    <property type="entry name" value="WD_REPEATS_REGION"/>
    <property type="match status" value="2"/>
</dbReference>
<dbReference type="Gene3D" id="2.130.10.10">
    <property type="entry name" value="YVTN repeat-like/Quinoprotein amine dehydrogenase"/>
    <property type="match status" value="1"/>
</dbReference>
<comment type="subcellular location">
    <subcellularLocation>
        <location evidence="1">Vacuole</location>
    </subcellularLocation>
</comment>
<dbReference type="SUPFAM" id="SSF54495">
    <property type="entry name" value="UBC-like"/>
    <property type="match status" value="1"/>
</dbReference>
<feature type="repeat" description="WD" evidence="6">
    <location>
        <begin position="110"/>
        <end position="146"/>
    </location>
</feature>
<dbReference type="InterPro" id="IPR015943">
    <property type="entry name" value="WD40/YVTN_repeat-like_dom_sf"/>
</dbReference>
<dbReference type="GO" id="GO:0035859">
    <property type="term" value="C:Seh1-associated complex"/>
    <property type="evidence" value="ECO:0007669"/>
    <property type="project" value="EnsemblFungi"/>
</dbReference>
<dbReference type="PANTHER" id="PTHR46170:SF1">
    <property type="entry name" value="GATOR COMPLEX PROTEIN WDR59"/>
    <property type="match status" value="1"/>
</dbReference>
<dbReference type="AlphaFoldDB" id="G8BR85"/>
<evidence type="ECO:0000313" key="8">
    <source>
        <dbReference type="EMBL" id="CCE62261.1"/>
    </source>
</evidence>
<protein>
    <recommendedName>
        <fullName evidence="7">RWD domain-containing protein</fullName>
    </recommendedName>
</protein>
<dbReference type="EMBL" id="HE612858">
    <property type="protein sequence ID" value="CCE62261.1"/>
    <property type="molecule type" value="Genomic_DNA"/>
</dbReference>
<dbReference type="KEGG" id="tpf:TPHA_0C01050"/>
<dbReference type="RefSeq" id="XP_003684695.1">
    <property type="nucleotide sequence ID" value="XM_003684647.1"/>
</dbReference>
<dbReference type="PROSITE" id="PS50082">
    <property type="entry name" value="WD_REPEATS_2"/>
    <property type="match status" value="2"/>
</dbReference>
<evidence type="ECO:0000256" key="6">
    <source>
        <dbReference type="PROSITE-ProRule" id="PRU00221"/>
    </source>
</evidence>
<sequence length="1124" mass="128662">MTGYVDDNSYSSPTFGQYLSLRVDGGFNAISINPSGRDIVLAGRQGLYIVDLDDPFSQPRYLQHRTPWQVADVQWSPHPAKPNWVVSTSNQKAIIWNLERNSSNAIEYSLHGHFRAITDINFNREHPDILATCSLDTYVHAWDLRSPSRPFYTTSDWISAASQVKWNFKDSNILASSHGNNVCIWDLRNGSVPLKTLKGHTGGVNSVDFNRNKKTELMTCSNDGYVKFWDYSKQNDPCIKSVAANFPIWRGRYLPFGDGYCIMPMVGGDNSVYLMKLSSETDDSDNSDQIEPVSILKGHNDTVLDFIWRSRYHSDSVTDDREFQMVTWSKDNDLRLWPMSNYIYDKVNFVRGKRLEEKLPNYEYVSYNKEPDSIQEVYIKNKRLLKEHFTSRIKENNDQKHINWIAGVRMNDLGISDSLYKDRKFQNFGEEVSAIGHKFPKLGFEKISVSTGDLVITLRGPWVEEDPNEYIFIRLIITIPPEYPSPSKYPKFTIEENSKLTKTKMYELNSMLKEICKKYTNLNFYCLEPCIRFVLGETINLDSIEELEAPLLNYAISDHIGQDDISSLTSDSGFSDYFDESEESDQELGDKENLTNRIDKLNSFQNLNTLDSTPIPNQCGMTWSPDGQLICFFSDHVYSGNNKLVTNKYKTLALAEDNNIVNDDLNLENDAQRPEAPKRYVDTIVTNTSTTNDKIVTDDESDSADSINSISHDWDNILRNDSILRTHIPNFESGFYKVFGSPSASEADPGATSKTQNTIIFQDYSHLIPDKRQLALEYRFIDGTGEEMTMHNASVAGKYGYDAISHCWQILSDYIISQKLNDPYSVSWDSNPLGLKWFIKELLTYFEKEKNLQMLALISCIVASQNNSSKVLKSDKSSGEPLPANVESIISFNNNSYENLSKLDRYSQYSDARGDNPSEFHFRTKRYDNIDNMSIQSDDYFNFRTHSEKLKRKGMWGNDSSAATLAQSITPTLTTSQKIPEIKVELLNDDILDAIDNRQAPLFDDADVIKMKSYIFQYSKLLFHWGLTIEHARILKVNIDNKAIPSTKELQYDGFDTCWINDTETKKNCLHNCNFCDLKVTRNIFICGSCQHLMHTTCAQEWWLMEDECPSGCGCRCPEVFDAT</sequence>
<dbReference type="OrthoDB" id="311712at2759"/>
<dbReference type="GO" id="GO:0005774">
    <property type="term" value="C:vacuolar membrane"/>
    <property type="evidence" value="ECO:0007669"/>
    <property type="project" value="TreeGrafter"/>
</dbReference>
<dbReference type="InterPro" id="IPR049566">
    <property type="entry name" value="WDR59_RTC1-like_RING_Znf"/>
</dbReference>
<dbReference type="GO" id="GO:1904263">
    <property type="term" value="P:positive regulation of TORC1 signaling"/>
    <property type="evidence" value="ECO:0007669"/>
    <property type="project" value="EnsemblFungi"/>
</dbReference>
<dbReference type="SUPFAM" id="SSF50978">
    <property type="entry name" value="WD40 repeat-like"/>
    <property type="match status" value="1"/>
</dbReference>
<evidence type="ECO:0000259" key="7">
    <source>
        <dbReference type="PROSITE" id="PS50908"/>
    </source>
</evidence>
<proteinExistence type="inferred from homology"/>
<dbReference type="PROSITE" id="PS00678">
    <property type="entry name" value="WD_REPEATS_1"/>
    <property type="match status" value="1"/>
</dbReference>
<dbReference type="CDD" id="cd16488">
    <property type="entry name" value="mRING-H2-C3H3C2_Mio-like"/>
    <property type="match status" value="1"/>
</dbReference>
<keyword evidence="2" id="KW-0926">Vacuole</keyword>
<dbReference type="GeneID" id="11534103"/>
<evidence type="ECO:0000313" key="9">
    <source>
        <dbReference type="Proteomes" id="UP000005666"/>
    </source>
</evidence>
<name>G8BR85_TETPH</name>
<dbReference type="eggNOG" id="KOG0309">
    <property type="taxonomic scope" value="Eukaryota"/>
</dbReference>
<dbReference type="InterPro" id="IPR036322">
    <property type="entry name" value="WD40_repeat_dom_sf"/>
</dbReference>
<dbReference type="OMA" id="HRRETCL"/>
<accession>G8BR85</accession>
<dbReference type="Proteomes" id="UP000005666">
    <property type="component" value="Chromosome 3"/>
</dbReference>
<keyword evidence="4" id="KW-0677">Repeat</keyword>